<name>A0AA39IW52_9AGAR</name>
<dbReference type="Proteomes" id="UP001175226">
    <property type="component" value="Unassembled WGS sequence"/>
</dbReference>
<protein>
    <submittedName>
        <fullName evidence="1">Uncharacterized protein</fullName>
    </submittedName>
</protein>
<evidence type="ECO:0000313" key="1">
    <source>
        <dbReference type="EMBL" id="KAK0430284.1"/>
    </source>
</evidence>
<evidence type="ECO:0000313" key="2">
    <source>
        <dbReference type="Proteomes" id="UP001175226"/>
    </source>
</evidence>
<accession>A0AA39IW52</accession>
<proteinExistence type="predicted"/>
<sequence length="107" mass="11889">MLLDLENNSHTARPVTMVSLFDDPDPDLLASLYKTYWTAKKLGDTGLHVVNVKCIHSVVMLAPNEHYEGGVEAGYWYLMEKPGLKLLGMICAFTETDRGDKDTNGVT</sequence>
<gene>
    <name evidence="1" type="ORF">EV421DRAFT_1744226</name>
</gene>
<dbReference type="AlphaFoldDB" id="A0AA39IW52"/>
<comment type="caution">
    <text evidence="1">The sequence shown here is derived from an EMBL/GenBank/DDBJ whole genome shotgun (WGS) entry which is preliminary data.</text>
</comment>
<dbReference type="EMBL" id="JAUEPT010000157">
    <property type="protein sequence ID" value="KAK0430284.1"/>
    <property type="molecule type" value="Genomic_DNA"/>
</dbReference>
<organism evidence="1 2">
    <name type="scientific">Armillaria borealis</name>
    <dbReference type="NCBI Taxonomy" id="47425"/>
    <lineage>
        <taxon>Eukaryota</taxon>
        <taxon>Fungi</taxon>
        <taxon>Dikarya</taxon>
        <taxon>Basidiomycota</taxon>
        <taxon>Agaricomycotina</taxon>
        <taxon>Agaricomycetes</taxon>
        <taxon>Agaricomycetidae</taxon>
        <taxon>Agaricales</taxon>
        <taxon>Marasmiineae</taxon>
        <taxon>Physalacriaceae</taxon>
        <taxon>Armillaria</taxon>
    </lineage>
</organism>
<reference evidence="1" key="1">
    <citation type="submission" date="2023-06" db="EMBL/GenBank/DDBJ databases">
        <authorList>
            <consortium name="Lawrence Berkeley National Laboratory"/>
            <person name="Ahrendt S."/>
            <person name="Sahu N."/>
            <person name="Indic B."/>
            <person name="Wong-Bajracharya J."/>
            <person name="Merenyi Z."/>
            <person name="Ke H.-M."/>
            <person name="Monk M."/>
            <person name="Kocsube S."/>
            <person name="Drula E."/>
            <person name="Lipzen A."/>
            <person name="Balint B."/>
            <person name="Henrissat B."/>
            <person name="Andreopoulos B."/>
            <person name="Martin F.M."/>
            <person name="Harder C.B."/>
            <person name="Rigling D."/>
            <person name="Ford K.L."/>
            <person name="Foster G.D."/>
            <person name="Pangilinan J."/>
            <person name="Papanicolaou A."/>
            <person name="Barry K."/>
            <person name="LaButti K."/>
            <person name="Viragh M."/>
            <person name="Koriabine M."/>
            <person name="Yan M."/>
            <person name="Riley R."/>
            <person name="Champramary S."/>
            <person name="Plett K.L."/>
            <person name="Tsai I.J."/>
            <person name="Slot J."/>
            <person name="Sipos G."/>
            <person name="Plett J."/>
            <person name="Nagy L.G."/>
            <person name="Grigoriev I.V."/>
        </authorList>
    </citation>
    <scope>NUCLEOTIDE SEQUENCE</scope>
    <source>
        <strain evidence="1">FPL87.14</strain>
    </source>
</reference>
<keyword evidence="2" id="KW-1185">Reference proteome</keyword>